<dbReference type="RefSeq" id="WP_200808445.1">
    <property type="nucleotide sequence ID" value="NZ_FWZX01000005.1"/>
</dbReference>
<evidence type="ECO:0008006" key="3">
    <source>
        <dbReference type="Google" id="ProtNLM"/>
    </source>
</evidence>
<organism evidence="1 2">
    <name type="scientific">Tistlia consotensis USBA 355</name>
    <dbReference type="NCBI Taxonomy" id="560819"/>
    <lineage>
        <taxon>Bacteria</taxon>
        <taxon>Pseudomonadati</taxon>
        <taxon>Pseudomonadota</taxon>
        <taxon>Alphaproteobacteria</taxon>
        <taxon>Rhodospirillales</taxon>
        <taxon>Rhodovibrionaceae</taxon>
        <taxon>Tistlia</taxon>
    </lineage>
</organism>
<dbReference type="AlphaFoldDB" id="A0A1Y6BJJ8"/>
<gene>
    <name evidence="1" type="ORF">SAMN05428998_105124</name>
</gene>
<dbReference type="STRING" id="560819.SAMN05428998_105124"/>
<sequence length="307" mass="33824">MQTTIANPLLAFVDGSRRSALVPSAAGYRGIDAVGADVRAPLTFIVPTETKPRFYSSAWTGGAPQMLFDSERHVVPVHDMRPLEGALSLDREGFELLRHRSAVADLYDDEAIESRYKPEIEDLLKGATGADRVVVFDVTRRSDDGTGARNRDGLRGPASRVHVDYTEASGPQRVRDILGEAEAARLAESGARIVQVNVWRPIRGPVERSPLALADAGTVRPRELVATDQIFPDRVGEIYHLSYAPTQRWYFAPRMTPDEVLLIKGWDSLDDGRARFTPHSAVELPDTPAAAAPRESIEVRTLMIFEA</sequence>
<reference evidence="1 2" key="1">
    <citation type="submission" date="2017-04" db="EMBL/GenBank/DDBJ databases">
        <authorList>
            <person name="Afonso C.L."/>
            <person name="Miller P.J."/>
            <person name="Scott M.A."/>
            <person name="Spackman E."/>
            <person name="Goraichik I."/>
            <person name="Dimitrov K.M."/>
            <person name="Suarez D.L."/>
            <person name="Swayne D.E."/>
        </authorList>
    </citation>
    <scope>NUCLEOTIDE SEQUENCE [LARGE SCALE GENOMIC DNA]</scope>
    <source>
        <strain evidence="1 2">USBA 355</strain>
    </source>
</reference>
<name>A0A1Y6BJJ8_9PROT</name>
<proteinExistence type="predicted"/>
<dbReference type="EMBL" id="FWZX01000005">
    <property type="protein sequence ID" value="SMF12979.1"/>
    <property type="molecule type" value="Genomic_DNA"/>
</dbReference>
<keyword evidence="2" id="KW-1185">Reference proteome</keyword>
<dbReference type="GO" id="GO:0016491">
    <property type="term" value="F:oxidoreductase activity"/>
    <property type="evidence" value="ECO:0007669"/>
    <property type="project" value="InterPro"/>
</dbReference>
<evidence type="ECO:0000313" key="2">
    <source>
        <dbReference type="Proteomes" id="UP000192917"/>
    </source>
</evidence>
<dbReference type="Proteomes" id="UP000192917">
    <property type="component" value="Unassembled WGS sequence"/>
</dbReference>
<dbReference type="InterPro" id="IPR044053">
    <property type="entry name" value="AsaB-like"/>
</dbReference>
<accession>A0A1Y6BJJ8</accession>
<dbReference type="PANTHER" id="PTHR34598:SF3">
    <property type="entry name" value="OXIDOREDUCTASE AN1597"/>
    <property type="match status" value="1"/>
</dbReference>
<dbReference type="PANTHER" id="PTHR34598">
    <property type="entry name" value="BLL6449 PROTEIN"/>
    <property type="match status" value="1"/>
</dbReference>
<dbReference type="NCBIfam" id="NF041278">
    <property type="entry name" value="CmcJ_NvfI_EfuI"/>
    <property type="match status" value="1"/>
</dbReference>
<evidence type="ECO:0000313" key="1">
    <source>
        <dbReference type="EMBL" id="SMF12979.1"/>
    </source>
</evidence>
<protein>
    <recommendedName>
        <fullName evidence="3">Methyltransferase</fullName>
    </recommendedName>
</protein>